<evidence type="ECO:0000313" key="15">
    <source>
        <dbReference type="Proteomes" id="UP000053557"/>
    </source>
</evidence>
<evidence type="ECO:0000256" key="11">
    <source>
        <dbReference type="PIRNR" id="PIRNR036692"/>
    </source>
</evidence>
<dbReference type="PANTHER" id="PTHR30182:SF12">
    <property type="entry name" value="L-SERINE DEHYDRATASE, BETA CHAIN-RELATED"/>
    <property type="match status" value="1"/>
</dbReference>
<dbReference type="GO" id="GO:0003941">
    <property type="term" value="F:L-serine ammonia-lyase activity"/>
    <property type="evidence" value="ECO:0007669"/>
    <property type="project" value="UniProtKB-UniRule"/>
</dbReference>
<dbReference type="Gene3D" id="3.30.70.260">
    <property type="match status" value="1"/>
</dbReference>
<keyword evidence="6 11" id="KW-0479">Metal-binding</keyword>
<comment type="catalytic activity">
    <reaction evidence="10 11 12">
        <text>L-serine = pyruvate + NH4(+)</text>
        <dbReference type="Rhea" id="RHEA:19169"/>
        <dbReference type="ChEBI" id="CHEBI:15361"/>
        <dbReference type="ChEBI" id="CHEBI:28938"/>
        <dbReference type="ChEBI" id="CHEBI:33384"/>
        <dbReference type="EC" id="4.3.1.17"/>
    </reaction>
</comment>
<dbReference type="InterPro" id="IPR005131">
    <property type="entry name" value="Ser_deHydtase_bsu"/>
</dbReference>
<comment type="pathway">
    <text evidence="2 11">Carbohydrate biosynthesis; gluconeogenesis.</text>
</comment>
<reference evidence="14 15" key="1">
    <citation type="submission" date="2015-12" db="EMBL/GenBank/DDBJ databases">
        <title>Draft genome sequence of Acidibacillus ferrooxidans ITV001, isolated from a chalcopyrite acid mine drainage site in Brazil.</title>
        <authorList>
            <person name="Dall'Agnol H."/>
            <person name="Nancucheo I."/>
            <person name="Johnson B."/>
            <person name="Oliveira R."/>
            <person name="Leite L."/>
            <person name="Pylro V."/>
            <person name="Nunes G.L."/>
            <person name="Tzotzos G."/>
            <person name="Fernandes G.R."/>
            <person name="Dutra J."/>
            <person name="Orellana S.C."/>
            <person name="Oliveira G."/>
        </authorList>
    </citation>
    <scope>NUCLEOTIDE SEQUENCE [LARGE SCALE GENOMIC DNA]</scope>
    <source>
        <strain evidence="15">ITV01</strain>
    </source>
</reference>
<evidence type="ECO:0000256" key="9">
    <source>
        <dbReference type="ARBA" id="ARBA00023239"/>
    </source>
</evidence>
<gene>
    <name evidence="14" type="ORF">ATW55_11045</name>
</gene>
<protein>
    <recommendedName>
        <fullName evidence="11">L-serine deaminase</fullName>
    </recommendedName>
</protein>
<keyword evidence="8 11" id="KW-0411">Iron-sulfur</keyword>
<dbReference type="AlphaFoldDB" id="A0A101XPY7"/>
<name>A0A101XPY7_9BACL</name>
<dbReference type="PANTHER" id="PTHR30182">
    <property type="entry name" value="L-SERINE DEHYDRATASE"/>
    <property type="match status" value="1"/>
</dbReference>
<evidence type="ECO:0000259" key="13">
    <source>
        <dbReference type="PROSITE" id="PS51671"/>
    </source>
</evidence>
<keyword evidence="5 11" id="KW-0004">4Fe-4S</keyword>
<dbReference type="InterPro" id="IPR002912">
    <property type="entry name" value="ACT_dom"/>
</dbReference>
<dbReference type="Pfam" id="PF03315">
    <property type="entry name" value="SDH_beta"/>
    <property type="match status" value="1"/>
</dbReference>
<dbReference type="Gene3D" id="3.30.1330.90">
    <property type="entry name" value="D-3-phosphoglycerate dehydrogenase, domain 3"/>
    <property type="match status" value="1"/>
</dbReference>
<comment type="caution">
    <text evidence="14">The sequence shown here is derived from an EMBL/GenBank/DDBJ whole genome shotgun (WGS) entry which is preliminary data.</text>
</comment>
<accession>A0A101XPY7</accession>
<evidence type="ECO:0000256" key="5">
    <source>
        <dbReference type="ARBA" id="ARBA00022485"/>
    </source>
</evidence>
<evidence type="ECO:0000256" key="12">
    <source>
        <dbReference type="RuleBase" id="RU366059"/>
    </source>
</evidence>
<dbReference type="CDD" id="cd04879">
    <property type="entry name" value="ACT_3PGDH-like"/>
    <property type="match status" value="1"/>
</dbReference>
<evidence type="ECO:0000256" key="10">
    <source>
        <dbReference type="ARBA" id="ARBA00049406"/>
    </source>
</evidence>
<dbReference type="SUPFAM" id="SSF143548">
    <property type="entry name" value="Serine metabolism enzymes domain"/>
    <property type="match status" value="1"/>
</dbReference>
<dbReference type="Proteomes" id="UP000053557">
    <property type="component" value="Unassembled WGS sequence"/>
</dbReference>
<dbReference type="InterPro" id="IPR029009">
    <property type="entry name" value="ASB_dom_sf"/>
</dbReference>
<dbReference type="PIRSF" id="PIRSF036692">
    <property type="entry name" value="SDH_B"/>
    <property type="match status" value="1"/>
</dbReference>
<evidence type="ECO:0000256" key="1">
    <source>
        <dbReference type="ARBA" id="ARBA00001966"/>
    </source>
</evidence>
<keyword evidence="4 11" id="KW-0312">Gluconeogenesis</keyword>
<dbReference type="Pfam" id="PF01842">
    <property type="entry name" value="ACT"/>
    <property type="match status" value="1"/>
</dbReference>
<dbReference type="GO" id="GO:0006094">
    <property type="term" value="P:gluconeogenesis"/>
    <property type="evidence" value="ECO:0007669"/>
    <property type="project" value="UniProtKB-UniRule"/>
</dbReference>
<evidence type="ECO:0000256" key="8">
    <source>
        <dbReference type="ARBA" id="ARBA00023014"/>
    </source>
</evidence>
<evidence type="ECO:0000256" key="2">
    <source>
        <dbReference type="ARBA" id="ARBA00004742"/>
    </source>
</evidence>
<keyword evidence="7 11" id="KW-0408">Iron</keyword>
<evidence type="ECO:0000313" key="14">
    <source>
        <dbReference type="EMBL" id="KUO95382.1"/>
    </source>
</evidence>
<dbReference type="InterPro" id="IPR051318">
    <property type="entry name" value="Fe-S_L-Ser"/>
</dbReference>
<dbReference type="UniPathway" id="UPA00138"/>
<dbReference type="SUPFAM" id="SSF55021">
    <property type="entry name" value="ACT-like"/>
    <property type="match status" value="1"/>
</dbReference>
<dbReference type="InterPro" id="IPR045865">
    <property type="entry name" value="ACT-like_dom_sf"/>
</dbReference>
<dbReference type="GO" id="GO:0046872">
    <property type="term" value="F:metal ion binding"/>
    <property type="evidence" value="ECO:0007669"/>
    <property type="project" value="UniProtKB-UniRule"/>
</dbReference>
<dbReference type="PROSITE" id="PS51671">
    <property type="entry name" value="ACT"/>
    <property type="match status" value="1"/>
</dbReference>
<keyword evidence="9 11" id="KW-0456">Lyase</keyword>
<dbReference type="NCBIfam" id="TIGR00719">
    <property type="entry name" value="sda_beta"/>
    <property type="match status" value="1"/>
</dbReference>
<proteinExistence type="inferred from homology"/>
<evidence type="ECO:0000256" key="7">
    <source>
        <dbReference type="ARBA" id="ARBA00023004"/>
    </source>
</evidence>
<comment type="cofactor">
    <cofactor evidence="1 12">
        <name>[4Fe-4S] cluster</name>
        <dbReference type="ChEBI" id="CHEBI:49883"/>
    </cofactor>
</comment>
<feature type="domain" description="ACT" evidence="13">
    <location>
        <begin position="148"/>
        <end position="222"/>
    </location>
</feature>
<organism evidence="14 15">
    <name type="scientific">Ferroacidibacillus organovorans</name>
    <dbReference type="NCBI Taxonomy" id="1765683"/>
    <lineage>
        <taxon>Bacteria</taxon>
        <taxon>Bacillati</taxon>
        <taxon>Bacillota</taxon>
        <taxon>Bacilli</taxon>
        <taxon>Bacillales</taxon>
        <taxon>Alicyclobacillaceae</taxon>
        <taxon>Ferroacidibacillus</taxon>
    </lineage>
</organism>
<evidence type="ECO:0000256" key="4">
    <source>
        <dbReference type="ARBA" id="ARBA00022432"/>
    </source>
</evidence>
<comment type="similarity">
    <text evidence="3 11 12">Belongs to the iron-sulfur dependent L-serine dehydratase family.</text>
</comment>
<dbReference type="InterPro" id="IPR004643">
    <property type="entry name" value="Fe-S_L-Ser_bsu"/>
</dbReference>
<evidence type="ECO:0000256" key="3">
    <source>
        <dbReference type="ARBA" id="ARBA00008636"/>
    </source>
</evidence>
<dbReference type="EMBL" id="LPVJ01000052">
    <property type="protein sequence ID" value="KUO95382.1"/>
    <property type="molecule type" value="Genomic_DNA"/>
</dbReference>
<sequence length="222" mass="24356">MKYQSAFEMIGPVMVGPSSSHTAGAVRIGNLAREILGETPRIVEFRLMGSFYETYQGHGTDLALLAGVMGYPTDHPAVSEADQRAVEAGLSYAFKKEHLGFFHPNTVGILLHGDQRKIDLIASSLGGGKVEVQELFGLPIRFSGEKNTLILHHADQRGFLAKVSNALDAEGYNIARLSLERWRRGGYAITVCEVDEEIQNDLPEILHSKVPQLKDIRVVQGS</sequence>
<keyword evidence="15" id="KW-1185">Reference proteome</keyword>
<dbReference type="GO" id="GO:0051539">
    <property type="term" value="F:4 iron, 4 sulfur cluster binding"/>
    <property type="evidence" value="ECO:0007669"/>
    <property type="project" value="UniProtKB-UniRule"/>
</dbReference>
<dbReference type="OrthoDB" id="9813137at2"/>
<evidence type="ECO:0000256" key="6">
    <source>
        <dbReference type="ARBA" id="ARBA00022723"/>
    </source>
</evidence>